<dbReference type="InterPro" id="IPR002195">
    <property type="entry name" value="Dihydroorotase_CS"/>
</dbReference>
<dbReference type="GO" id="GO:0046872">
    <property type="term" value="F:metal ion binding"/>
    <property type="evidence" value="ECO:0007669"/>
    <property type="project" value="UniProtKB-KW"/>
</dbReference>
<keyword evidence="2" id="KW-0378">Hydrolase</keyword>
<dbReference type="PROSITE" id="PS00483">
    <property type="entry name" value="DIHYDROOROTASE_2"/>
    <property type="match status" value="1"/>
</dbReference>
<dbReference type="InterPro" id="IPR032466">
    <property type="entry name" value="Metal_Hydrolase"/>
</dbReference>
<name>A0A4V1J1H5_9FUNG</name>
<sequence length="165" mass="17811">RVKVKSLGDTVGCTITAHHLSLIVDDWAGKNHRFCKPVAKYPHDRAALREVVAQGHPRFFLGSDSAPHAREMKECAHACAGVFTSPALIPYVAAVFEEMGALDKLKGFVCDNGRRFYGIAQPTADDGTIELVKTGAPVADVYAEGSLTVVPFRAGEAIGWEVHTH</sequence>
<dbReference type="InterPro" id="IPR004721">
    <property type="entry name" value="DHOdimr"/>
</dbReference>
<dbReference type="GO" id="GO:0006207">
    <property type="term" value="P:'de novo' pyrimidine nucleobase biosynthetic process"/>
    <property type="evidence" value="ECO:0007669"/>
    <property type="project" value="TreeGrafter"/>
</dbReference>
<feature type="non-terminal residue" evidence="5">
    <location>
        <position position="1"/>
    </location>
</feature>
<keyword evidence="4" id="KW-0665">Pyrimidine biosynthesis</keyword>
<evidence type="ECO:0000313" key="5">
    <source>
        <dbReference type="EMBL" id="RKP25079.1"/>
    </source>
</evidence>
<dbReference type="GO" id="GO:0005737">
    <property type="term" value="C:cytoplasm"/>
    <property type="evidence" value="ECO:0007669"/>
    <property type="project" value="TreeGrafter"/>
</dbReference>
<accession>A0A4V1J1H5</accession>
<dbReference type="UniPathway" id="UPA00070">
    <property type="reaction ID" value="UER00117"/>
</dbReference>
<protein>
    <submittedName>
        <fullName evidence="5">Uncharacterized protein</fullName>
    </submittedName>
</protein>
<dbReference type="EMBL" id="KZ989892">
    <property type="protein sequence ID" value="RKP25079.1"/>
    <property type="molecule type" value="Genomic_DNA"/>
</dbReference>
<dbReference type="PANTHER" id="PTHR43137">
    <property type="entry name" value="DIHYDROOROTASE"/>
    <property type="match status" value="1"/>
</dbReference>
<dbReference type="Proteomes" id="UP000278143">
    <property type="component" value="Unassembled WGS sequence"/>
</dbReference>
<keyword evidence="3" id="KW-0862">Zinc</keyword>
<reference evidence="6" key="1">
    <citation type="journal article" date="2018" name="Nat. Microbiol.">
        <title>Leveraging single-cell genomics to expand the fungal tree of life.</title>
        <authorList>
            <person name="Ahrendt S.R."/>
            <person name="Quandt C.A."/>
            <person name="Ciobanu D."/>
            <person name="Clum A."/>
            <person name="Salamov A."/>
            <person name="Andreopoulos B."/>
            <person name="Cheng J.F."/>
            <person name="Woyke T."/>
            <person name="Pelin A."/>
            <person name="Henrissat B."/>
            <person name="Reynolds N.K."/>
            <person name="Benny G.L."/>
            <person name="Smith M.E."/>
            <person name="James T.Y."/>
            <person name="Grigoriev I.V."/>
        </authorList>
    </citation>
    <scope>NUCLEOTIDE SEQUENCE [LARGE SCALE GENOMIC DNA]</scope>
    <source>
        <strain evidence="6">Benny S71-1</strain>
    </source>
</reference>
<evidence type="ECO:0000256" key="4">
    <source>
        <dbReference type="ARBA" id="ARBA00022975"/>
    </source>
</evidence>
<evidence type="ECO:0000256" key="3">
    <source>
        <dbReference type="ARBA" id="ARBA00022833"/>
    </source>
</evidence>
<dbReference type="GO" id="GO:0044205">
    <property type="term" value="P:'de novo' UMP biosynthetic process"/>
    <property type="evidence" value="ECO:0007669"/>
    <property type="project" value="UniProtKB-UniPathway"/>
</dbReference>
<dbReference type="AlphaFoldDB" id="A0A4V1J1H5"/>
<dbReference type="PANTHER" id="PTHR43137:SF1">
    <property type="entry name" value="DIHYDROOROTASE"/>
    <property type="match status" value="1"/>
</dbReference>
<dbReference type="OrthoDB" id="1670005at2759"/>
<proteinExistence type="predicted"/>
<dbReference type="Gene3D" id="3.20.20.140">
    <property type="entry name" value="Metal-dependent hydrolases"/>
    <property type="match status" value="1"/>
</dbReference>
<keyword evidence="6" id="KW-1185">Reference proteome</keyword>
<dbReference type="GO" id="GO:0004151">
    <property type="term" value="F:dihydroorotase activity"/>
    <property type="evidence" value="ECO:0007669"/>
    <property type="project" value="InterPro"/>
</dbReference>
<gene>
    <name evidence="5" type="ORF">SYNPS1DRAFT_29177</name>
</gene>
<keyword evidence="1" id="KW-0479">Metal-binding</keyword>
<organism evidence="5 6">
    <name type="scientific">Syncephalis pseudoplumigaleata</name>
    <dbReference type="NCBI Taxonomy" id="1712513"/>
    <lineage>
        <taxon>Eukaryota</taxon>
        <taxon>Fungi</taxon>
        <taxon>Fungi incertae sedis</taxon>
        <taxon>Zoopagomycota</taxon>
        <taxon>Zoopagomycotina</taxon>
        <taxon>Zoopagomycetes</taxon>
        <taxon>Zoopagales</taxon>
        <taxon>Piptocephalidaceae</taxon>
        <taxon>Syncephalis</taxon>
    </lineage>
</organism>
<dbReference type="SUPFAM" id="SSF51556">
    <property type="entry name" value="Metallo-dependent hydrolases"/>
    <property type="match status" value="1"/>
</dbReference>
<evidence type="ECO:0000313" key="6">
    <source>
        <dbReference type="Proteomes" id="UP000278143"/>
    </source>
</evidence>
<evidence type="ECO:0000256" key="2">
    <source>
        <dbReference type="ARBA" id="ARBA00022801"/>
    </source>
</evidence>
<evidence type="ECO:0000256" key="1">
    <source>
        <dbReference type="ARBA" id="ARBA00022723"/>
    </source>
</evidence>